<dbReference type="RefSeq" id="WP_186968824.1">
    <property type="nucleotide sequence ID" value="NZ_JACOPK010000001.1"/>
</dbReference>
<evidence type="ECO:0000313" key="2">
    <source>
        <dbReference type="EMBL" id="MBC5694531.1"/>
    </source>
</evidence>
<keyword evidence="1" id="KW-0472">Membrane</keyword>
<dbReference type="Proteomes" id="UP000641741">
    <property type="component" value="Unassembled WGS sequence"/>
</dbReference>
<evidence type="ECO:0008006" key="4">
    <source>
        <dbReference type="Google" id="ProtNLM"/>
    </source>
</evidence>
<proteinExistence type="predicted"/>
<keyword evidence="1" id="KW-1133">Transmembrane helix</keyword>
<accession>A0ABR7GJR2</accession>
<dbReference type="EMBL" id="JACOPK010000001">
    <property type="protein sequence ID" value="MBC5694531.1"/>
    <property type="molecule type" value="Genomic_DNA"/>
</dbReference>
<feature type="transmembrane region" description="Helical" evidence="1">
    <location>
        <begin position="32"/>
        <end position="51"/>
    </location>
</feature>
<sequence length="79" mass="8902">MRFLMVFALTLAACFGASLCGGWVVFELATKLWPVIVFFSLVISVPVTLLLRQSERIDLLEERIEVLEAERRSSDTPAE</sequence>
<organism evidence="2 3">
    <name type="scientific">Agathobaculum hominis</name>
    <dbReference type="NCBI Taxonomy" id="2763014"/>
    <lineage>
        <taxon>Bacteria</taxon>
        <taxon>Bacillati</taxon>
        <taxon>Bacillota</taxon>
        <taxon>Clostridia</taxon>
        <taxon>Eubacteriales</taxon>
        <taxon>Butyricicoccaceae</taxon>
        <taxon>Agathobaculum</taxon>
    </lineage>
</organism>
<name>A0ABR7GJR2_9FIRM</name>
<gene>
    <name evidence="2" type="ORF">H8S02_00980</name>
</gene>
<keyword evidence="1" id="KW-0812">Transmembrane</keyword>
<keyword evidence="3" id="KW-1185">Reference proteome</keyword>
<protein>
    <recommendedName>
        <fullName evidence="4">DUF4229 domain-containing protein</fullName>
    </recommendedName>
</protein>
<comment type="caution">
    <text evidence="2">The sequence shown here is derived from an EMBL/GenBank/DDBJ whole genome shotgun (WGS) entry which is preliminary data.</text>
</comment>
<evidence type="ECO:0000313" key="3">
    <source>
        <dbReference type="Proteomes" id="UP000641741"/>
    </source>
</evidence>
<evidence type="ECO:0000256" key="1">
    <source>
        <dbReference type="SAM" id="Phobius"/>
    </source>
</evidence>
<reference evidence="2 3" key="1">
    <citation type="submission" date="2020-08" db="EMBL/GenBank/DDBJ databases">
        <title>Genome public.</title>
        <authorList>
            <person name="Liu C."/>
            <person name="Sun Q."/>
        </authorList>
    </citation>
    <scope>NUCLEOTIDE SEQUENCE [LARGE SCALE GENOMIC DNA]</scope>
    <source>
        <strain evidence="2 3">M2</strain>
    </source>
</reference>